<evidence type="ECO:0008006" key="3">
    <source>
        <dbReference type="Google" id="ProtNLM"/>
    </source>
</evidence>
<accession>A0A091K0M4</accession>
<reference evidence="1 2" key="1">
    <citation type="submission" date="2014-04" db="EMBL/GenBank/DDBJ databases">
        <title>Genome evolution of avian class.</title>
        <authorList>
            <person name="Zhang G."/>
            <person name="Li C."/>
        </authorList>
    </citation>
    <scope>NUCLEOTIDE SEQUENCE [LARGE SCALE GENOMIC DNA]</scope>
    <source>
        <strain evidence="1">BGI_N325</strain>
    </source>
</reference>
<feature type="non-terminal residue" evidence="1">
    <location>
        <position position="1"/>
    </location>
</feature>
<organism evidence="1 2">
    <name type="scientific">Colius striatus</name>
    <name type="common">Speckled mousebird</name>
    <dbReference type="NCBI Taxonomy" id="57412"/>
    <lineage>
        <taxon>Eukaryota</taxon>
        <taxon>Metazoa</taxon>
        <taxon>Chordata</taxon>
        <taxon>Craniata</taxon>
        <taxon>Vertebrata</taxon>
        <taxon>Euteleostomi</taxon>
        <taxon>Archelosauria</taxon>
        <taxon>Archosauria</taxon>
        <taxon>Dinosauria</taxon>
        <taxon>Saurischia</taxon>
        <taxon>Theropoda</taxon>
        <taxon>Coelurosauria</taxon>
        <taxon>Aves</taxon>
        <taxon>Neognathae</taxon>
        <taxon>Neoaves</taxon>
        <taxon>Telluraves</taxon>
        <taxon>Coraciimorphae</taxon>
        <taxon>Coliiformes</taxon>
        <taxon>Coliidae</taxon>
        <taxon>Colius</taxon>
    </lineage>
</organism>
<dbReference type="Proteomes" id="UP000053615">
    <property type="component" value="Unassembled WGS sequence"/>
</dbReference>
<proteinExistence type="predicted"/>
<keyword evidence="2" id="KW-1185">Reference proteome</keyword>
<dbReference type="EMBL" id="KK541500">
    <property type="protein sequence ID" value="KFP31002.1"/>
    <property type="molecule type" value="Genomic_DNA"/>
</dbReference>
<sequence>RANVYPTREFLARGRQDSFNKTCRHCNLEIESTTHIIGFCPSVQEARIKRHNYVCEILIEEARKCDWLVFQEPLIRDDSNKLFKPDLIFVKDQTAQVVDVTIRFENKSATLKEAAEEKVNKYKHFECQIKELTNASIVKFSGFPLGSRSKWFEGNFELLTELDLSASRRKKVARRLSNKALFTSVDIIHMFASSAKRPCD</sequence>
<feature type="non-terminal residue" evidence="1">
    <location>
        <position position="200"/>
    </location>
</feature>
<dbReference type="AlphaFoldDB" id="A0A091K0M4"/>
<protein>
    <recommendedName>
        <fullName evidence="3">Retrovirus-related Pol polyprotein from type-1 retrotransposable element R2</fullName>
    </recommendedName>
</protein>
<evidence type="ECO:0000313" key="2">
    <source>
        <dbReference type="Proteomes" id="UP000053615"/>
    </source>
</evidence>
<evidence type="ECO:0000313" key="1">
    <source>
        <dbReference type="EMBL" id="KFP31002.1"/>
    </source>
</evidence>
<gene>
    <name evidence="1" type="ORF">N325_10698</name>
</gene>
<name>A0A091K0M4_COLST</name>